<dbReference type="Proteomes" id="UP000521676">
    <property type="component" value="Unassembled WGS sequence"/>
</dbReference>
<dbReference type="InterPro" id="IPR017850">
    <property type="entry name" value="Alkaline_phosphatase_core_sf"/>
</dbReference>
<dbReference type="InterPro" id="IPR002591">
    <property type="entry name" value="Phosphodiest/P_Trfase"/>
</dbReference>
<reference evidence="2 4" key="1">
    <citation type="submission" date="2020-06" db="EMBL/GenBank/DDBJ databases">
        <title>Anoxygenic phototrophic Chloroflexota member uses a Type I reaction center.</title>
        <authorList>
            <person name="Tsuji J.M."/>
            <person name="Shaw N.A."/>
            <person name="Nagashima S."/>
            <person name="Venkiteswaran J."/>
            <person name="Schiff S.L."/>
            <person name="Hanada S."/>
            <person name="Tank M."/>
            <person name="Neufeld J.D."/>
        </authorList>
    </citation>
    <scope>NUCLEOTIDE SEQUENCE [LARGE SCALE GENOMIC DNA]</scope>
    <source>
        <strain evidence="2">L227-S17</strain>
    </source>
</reference>
<feature type="transmembrane region" description="Helical" evidence="1">
    <location>
        <begin position="490"/>
        <end position="511"/>
    </location>
</feature>
<dbReference type="EMBL" id="JACATZ010000001">
    <property type="protein sequence ID" value="NWJ46352.1"/>
    <property type="molecule type" value="Genomic_DNA"/>
</dbReference>
<dbReference type="Gene3D" id="3.40.720.10">
    <property type="entry name" value="Alkaline Phosphatase, subunit A"/>
    <property type="match status" value="1"/>
</dbReference>
<evidence type="ECO:0000313" key="2">
    <source>
        <dbReference type="EMBL" id="NWJ46352.1"/>
    </source>
</evidence>
<gene>
    <name evidence="2" type="ORF">HXX08_10785</name>
    <name evidence="3" type="ORF">OZ401_001501</name>
</gene>
<dbReference type="Proteomes" id="UP001431572">
    <property type="component" value="Chromosome 1"/>
</dbReference>
<sequence>MRRRFLKTRALIIYLAVVGILLLGAYYSPILLRSSLESYLPLDIQVTAPHSLTGTDVGPDARSAGTTKPQSGRVVLIVVNGLGDDDFRGLPALKRLKEGENGATISAGARLFSGSVPAVTPGLVTLLTGASPEITGGYNLDYPSPTTTSPSPAYQLEQVDNLFAASLRSNNTTAFFGSAQWQSALKPEWGYQAAFPVEQPSNDVADAVLNFLKKKSANFTLVQLSAMGYAANAFSSNSPEFSQARESLNTALIRLTSDDQIDLSRTTVLITGDWDTLIKAGDRWAIPLLMVGQAVQPGDWIWGKQEDVTSTIAALLGIEMPRQNMGRILTGMLSIPPVDMAEKLLALVDQRQNLSRAYRARLGLPLPIAVNEPLAVDAEKSVKVASQDYRLGLYDDIEGVIDPVLRYTRNDMGQAREEWYAQARLQRGVLSLVLVLIPLGYFFYRRSLLLWLAFGAALAASALPYLFYAFQGRSFSFNTARLEALRDSSIWRAGFSLLVALVLLALAFDWVERRQQKLVGRVDLDYTVITGLRKAPFPVARLFMACVYLLGGLLYFSAWVWWAWYYWRTGIFGPFGQTNPPLPPDLSSSFLQFMSLNHTTGFLIWMLFAPAIFIVIFWLKRRLLGEGSSEEESHDILAKSRARSTGKDIIKT</sequence>
<feature type="transmembrane region" description="Helical" evidence="1">
    <location>
        <begin position="12"/>
        <end position="32"/>
    </location>
</feature>
<feature type="transmembrane region" description="Helical" evidence="1">
    <location>
        <begin position="449"/>
        <end position="470"/>
    </location>
</feature>
<dbReference type="RefSeq" id="WP_341467608.1">
    <property type="nucleotide sequence ID" value="NZ_CP128399.1"/>
</dbReference>
<dbReference type="Pfam" id="PF01663">
    <property type="entry name" value="Phosphodiest"/>
    <property type="match status" value="1"/>
</dbReference>
<accession>A0A8T7M0P8</accession>
<organism evidence="2 4">
    <name type="scientific">Candidatus Chlorohelix allophototropha</name>
    <dbReference type="NCBI Taxonomy" id="3003348"/>
    <lineage>
        <taxon>Bacteria</taxon>
        <taxon>Bacillati</taxon>
        <taxon>Chloroflexota</taxon>
        <taxon>Chloroflexia</taxon>
        <taxon>Candidatus Chloroheliales</taxon>
        <taxon>Candidatus Chloroheliaceae</taxon>
        <taxon>Candidatus Chlorohelix</taxon>
    </lineage>
</organism>
<evidence type="ECO:0000256" key="1">
    <source>
        <dbReference type="SAM" id="Phobius"/>
    </source>
</evidence>
<protein>
    <recommendedName>
        <fullName evidence="6">Alkaline phosphatase family protein</fullName>
    </recommendedName>
</protein>
<feature type="transmembrane region" description="Helical" evidence="1">
    <location>
        <begin position="542"/>
        <end position="564"/>
    </location>
</feature>
<feature type="transmembrane region" description="Helical" evidence="1">
    <location>
        <begin position="425"/>
        <end position="444"/>
    </location>
</feature>
<keyword evidence="1" id="KW-0812">Transmembrane</keyword>
<evidence type="ECO:0008006" key="6">
    <source>
        <dbReference type="Google" id="ProtNLM"/>
    </source>
</evidence>
<feature type="transmembrane region" description="Helical" evidence="1">
    <location>
        <begin position="602"/>
        <end position="619"/>
    </location>
</feature>
<evidence type="ECO:0000313" key="5">
    <source>
        <dbReference type="Proteomes" id="UP001431572"/>
    </source>
</evidence>
<keyword evidence="1" id="KW-0472">Membrane</keyword>
<evidence type="ECO:0000313" key="3">
    <source>
        <dbReference type="EMBL" id="WJW65723.1"/>
    </source>
</evidence>
<proteinExistence type="predicted"/>
<dbReference type="EMBL" id="CP128399">
    <property type="protein sequence ID" value="WJW65723.1"/>
    <property type="molecule type" value="Genomic_DNA"/>
</dbReference>
<evidence type="ECO:0000313" key="4">
    <source>
        <dbReference type="Proteomes" id="UP000521676"/>
    </source>
</evidence>
<reference evidence="3" key="2">
    <citation type="journal article" date="2024" name="Nature">
        <title>Anoxygenic phototroph of the Chloroflexota uses a type I reaction centre.</title>
        <authorList>
            <person name="Tsuji J.M."/>
            <person name="Shaw N.A."/>
            <person name="Nagashima S."/>
            <person name="Venkiteswaran J.J."/>
            <person name="Schiff S.L."/>
            <person name="Watanabe T."/>
            <person name="Fukui M."/>
            <person name="Hanada S."/>
            <person name="Tank M."/>
            <person name="Neufeld J.D."/>
        </authorList>
    </citation>
    <scope>NUCLEOTIDE SEQUENCE</scope>
    <source>
        <strain evidence="3">L227-S17</strain>
    </source>
</reference>
<dbReference type="AlphaFoldDB" id="A0A8T7M0P8"/>
<keyword evidence="5" id="KW-1185">Reference proteome</keyword>
<keyword evidence="1" id="KW-1133">Transmembrane helix</keyword>
<dbReference type="SUPFAM" id="SSF53649">
    <property type="entry name" value="Alkaline phosphatase-like"/>
    <property type="match status" value="1"/>
</dbReference>
<name>A0A8T7M0P8_9CHLR</name>